<evidence type="ECO:0000313" key="2">
    <source>
        <dbReference type="Proteomes" id="UP000267096"/>
    </source>
</evidence>
<dbReference type="Proteomes" id="UP000267096">
    <property type="component" value="Unassembled WGS sequence"/>
</dbReference>
<protein>
    <submittedName>
        <fullName evidence="3">Cauli_VI domain-containing protein</fullName>
    </submittedName>
</protein>
<keyword evidence="2" id="KW-1185">Reference proteome</keyword>
<evidence type="ECO:0000313" key="1">
    <source>
        <dbReference type="EMBL" id="VDK76405.1"/>
    </source>
</evidence>
<reference evidence="1 2" key="2">
    <citation type="submission" date="2018-11" db="EMBL/GenBank/DDBJ databases">
        <authorList>
            <consortium name="Pathogen Informatics"/>
        </authorList>
    </citation>
    <scope>NUCLEOTIDE SEQUENCE [LARGE SCALE GENOMIC DNA]</scope>
</reference>
<sequence length="200" mass="21581">MPAETKQQQEVQSQQTVNNIAAVSMPAGNLPQTGEYYVCVDNGTARVYQLRKGSLESLNQVNMRYQRSLLEEIGGVIDKFCDVNTVTTSSGERTIQECDPSTVAGGAAASAQVVSAVEVPAAVQPIRVVTPPIISVVAQPIASTSHRDIEIKTEIKTEETVADATQMVVASSTEQHQQITTSNKQTDRRVSNTPYFADIL</sequence>
<dbReference type="EMBL" id="UYRR01039422">
    <property type="protein sequence ID" value="VDK76405.1"/>
    <property type="molecule type" value="Genomic_DNA"/>
</dbReference>
<accession>A0A0M3KJ26</accession>
<dbReference type="WBParaSite" id="ASIM_0002099801-mRNA-1">
    <property type="protein sequence ID" value="ASIM_0002099801-mRNA-1"/>
    <property type="gene ID" value="ASIM_0002099801"/>
</dbReference>
<dbReference type="AlphaFoldDB" id="A0A0M3KJ26"/>
<evidence type="ECO:0000313" key="3">
    <source>
        <dbReference type="WBParaSite" id="ASIM_0002099801-mRNA-1"/>
    </source>
</evidence>
<reference evidence="3" key="1">
    <citation type="submission" date="2017-02" db="UniProtKB">
        <authorList>
            <consortium name="WormBaseParasite"/>
        </authorList>
    </citation>
    <scope>IDENTIFICATION</scope>
</reference>
<organism evidence="3">
    <name type="scientific">Anisakis simplex</name>
    <name type="common">Herring worm</name>
    <dbReference type="NCBI Taxonomy" id="6269"/>
    <lineage>
        <taxon>Eukaryota</taxon>
        <taxon>Metazoa</taxon>
        <taxon>Ecdysozoa</taxon>
        <taxon>Nematoda</taxon>
        <taxon>Chromadorea</taxon>
        <taxon>Rhabditida</taxon>
        <taxon>Spirurina</taxon>
        <taxon>Ascaridomorpha</taxon>
        <taxon>Ascaridoidea</taxon>
        <taxon>Anisakidae</taxon>
        <taxon>Anisakis</taxon>
        <taxon>Anisakis simplex complex</taxon>
    </lineage>
</organism>
<proteinExistence type="predicted"/>
<name>A0A0M3KJ26_ANISI</name>
<gene>
    <name evidence="1" type="ORF">ASIM_LOCUS20375</name>
</gene>